<feature type="binding site" evidence="11">
    <location>
        <position position="72"/>
    </location>
    <ligand>
        <name>Mn(2+)</name>
        <dbReference type="ChEBI" id="CHEBI:29035"/>
        <label>1</label>
    </ligand>
</feature>
<evidence type="ECO:0000256" key="4">
    <source>
        <dbReference type="ARBA" id="ARBA00022741"/>
    </source>
</evidence>
<name>A0A0W1JHY8_DESHA</name>
<feature type="binding site" evidence="10">
    <location>
        <begin position="144"/>
        <end position="148"/>
    </location>
    <ligand>
        <name>GMP</name>
        <dbReference type="ChEBI" id="CHEBI:58115"/>
    </ligand>
</feature>
<dbReference type="InterPro" id="IPR036025">
    <property type="entry name" value="RtcB-like_sf"/>
</dbReference>
<dbReference type="PANTHER" id="PTHR43749">
    <property type="entry name" value="RNA-SPLICING LIGASE RTCB"/>
    <property type="match status" value="1"/>
</dbReference>
<dbReference type="Pfam" id="PF01139">
    <property type="entry name" value="RtcB"/>
    <property type="match status" value="1"/>
</dbReference>
<comment type="caution">
    <text evidence="12">The sequence shown here is derived from an EMBL/GenBank/DDBJ whole genome shotgun (WGS) entry which is preliminary data.</text>
</comment>
<evidence type="ECO:0000256" key="3">
    <source>
        <dbReference type="ARBA" id="ARBA00022723"/>
    </source>
</evidence>
<feature type="binding site" evidence="10">
    <location>
        <begin position="302"/>
        <end position="305"/>
    </location>
    <ligand>
        <name>GMP</name>
        <dbReference type="ChEBI" id="CHEBI:58115"/>
    </ligand>
</feature>
<evidence type="ECO:0000256" key="8">
    <source>
        <dbReference type="ARBA" id="ARBA00047746"/>
    </source>
</evidence>
<keyword evidence="4 10" id="KW-0547">Nucleotide-binding</keyword>
<feature type="binding site" evidence="11">
    <location>
        <position position="145"/>
    </location>
    <ligand>
        <name>Mn(2+)</name>
        <dbReference type="ChEBI" id="CHEBI:29035"/>
        <label>1</label>
    </ligand>
</feature>
<reference evidence="12 13" key="1">
    <citation type="submission" date="2015-12" db="EMBL/GenBank/DDBJ databases">
        <title>Draft Genome Sequence of Desulfitobacterium hafniense Strain DH, a Sulfate-reducing Bacterium Isolated from Paddy Soils.</title>
        <authorList>
            <person name="Bao P."/>
            <person name="Zhang X."/>
            <person name="Li G."/>
        </authorList>
    </citation>
    <scope>NUCLEOTIDE SEQUENCE [LARGE SCALE GENOMIC DNA]</scope>
    <source>
        <strain evidence="12 13">DH</strain>
    </source>
</reference>
<evidence type="ECO:0000256" key="11">
    <source>
        <dbReference type="PIRSR" id="PIRSR601233-3"/>
    </source>
</evidence>
<keyword evidence="7 11" id="KW-0464">Manganese</keyword>
<keyword evidence="2 12" id="KW-0436">Ligase</keyword>
<feature type="binding site" evidence="11">
    <location>
        <position position="276"/>
    </location>
    <ligand>
        <name>Mn(2+)</name>
        <dbReference type="ChEBI" id="CHEBI:29035"/>
        <label>2</label>
    </ligand>
</feature>
<gene>
    <name evidence="12" type="ORF">AT727_22860</name>
</gene>
<dbReference type="InterPro" id="IPR001233">
    <property type="entry name" value="RtcB"/>
</dbReference>
<dbReference type="GO" id="GO:0006281">
    <property type="term" value="P:DNA repair"/>
    <property type="evidence" value="ECO:0007669"/>
    <property type="project" value="TreeGrafter"/>
</dbReference>
<keyword evidence="3 11" id="KW-0479">Metal-binding</keyword>
<evidence type="ECO:0000256" key="5">
    <source>
        <dbReference type="ARBA" id="ARBA00022800"/>
    </source>
</evidence>
<evidence type="ECO:0000256" key="6">
    <source>
        <dbReference type="ARBA" id="ARBA00023134"/>
    </source>
</evidence>
<keyword evidence="5" id="KW-0692">RNA repair</keyword>
<dbReference type="Proteomes" id="UP000054623">
    <property type="component" value="Unassembled WGS sequence"/>
</dbReference>
<keyword evidence="6 10" id="KW-0342">GTP-binding</keyword>
<dbReference type="GO" id="GO:0170057">
    <property type="term" value="F:RNA ligase (GTP) activity"/>
    <property type="evidence" value="ECO:0007669"/>
    <property type="project" value="UniProtKB-EC"/>
</dbReference>
<sequence length="400" mass="44939">MIKITGQYNRALVFTETMEAGASQQIETLCDQEFVKDSKIRIMPDVHSGVGCTIGTTMTIKDKVVPNLVGVDIGCGMEVTQLEGSHLELQKLDKLIYEKIPSGFNIRNKEHRFHESIDLDDLKCKREVNLTRARRSIGTLGGGNHFIEINQDSRGIYYLVIHSGSRHLGNEVANLYQEEAYRALNKSTKADIEELIAELKAAGRDKEIPKEVRRKKAEVLTDVPKALAYASGALFQDYIHDMKIVQHFAALNRKAMADEILKGMKLKAVDQFTTIHNYIDTEHMILRKGAVSAQKDERLLIPINMRDGSLICIGKGNPDWNYSAPHGAGRLMSRSQARSSLTLTQYKEMMQGVFSTSVNKETLDECPLAYKPMEDIIKNIHDTVEIVAQIKPVYNFKAAD</sequence>
<feature type="binding site" evidence="10">
    <location>
        <begin position="276"/>
        <end position="277"/>
    </location>
    <ligand>
        <name>GMP</name>
        <dbReference type="ChEBI" id="CHEBI:58115"/>
    </ligand>
</feature>
<dbReference type="InterPro" id="IPR052915">
    <property type="entry name" value="RtcB-like"/>
</dbReference>
<dbReference type="AlphaFoldDB" id="A0A0W1JHY8"/>
<comment type="catalytic activity">
    <reaction evidence="8">
        <text>a 3'-end 3'-phospho-ribonucleotide-RNA + a 5'-end dephospho-ribonucleoside-RNA + GTP = a ribonucleotidyl-ribonucleotide-RNA + GMP + diphosphate</text>
        <dbReference type="Rhea" id="RHEA:68076"/>
        <dbReference type="Rhea" id="RHEA-COMP:10463"/>
        <dbReference type="Rhea" id="RHEA-COMP:13936"/>
        <dbReference type="Rhea" id="RHEA-COMP:17355"/>
        <dbReference type="ChEBI" id="CHEBI:33019"/>
        <dbReference type="ChEBI" id="CHEBI:37565"/>
        <dbReference type="ChEBI" id="CHEBI:58115"/>
        <dbReference type="ChEBI" id="CHEBI:83062"/>
        <dbReference type="ChEBI" id="CHEBI:138284"/>
        <dbReference type="ChEBI" id="CHEBI:173118"/>
        <dbReference type="EC" id="6.5.1.8"/>
    </reaction>
</comment>
<dbReference type="OrthoDB" id="9802323at2"/>
<dbReference type="SUPFAM" id="SSF103365">
    <property type="entry name" value="Hypothetical protein PH1602"/>
    <property type="match status" value="1"/>
</dbReference>
<dbReference type="GO" id="GO:0006396">
    <property type="term" value="P:RNA processing"/>
    <property type="evidence" value="ECO:0007669"/>
    <property type="project" value="InterPro"/>
</dbReference>
<dbReference type="GO" id="GO:0042245">
    <property type="term" value="P:RNA repair"/>
    <property type="evidence" value="ECO:0007669"/>
    <property type="project" value="UniProtKB-KW"/>
</dbReference>
<feature type="binding site" evidence="10">
    <location>
        <begin position="326"/>
        <end position="329"/>
    </location>
    <ligand>
        <name>GMP</name>
        <dbReference type="ChEBI" id="CHEBI:58115"/>
    </ligand>
</feature>
<organism evidence="12 13">
    <name type="scientific">Desulfitobacterium hafniense</name>
    <name type="common">Desulfitobacterium frappieri</name>
    <dbReference type="NCBI Taxonomy" id="49338"/>
    <lineage>
        <taxon>Bacteria</taxon>
        <taxon>Bacillati</taxon>
        <taxon>Bacillota</taxon>
        <taxon>Clostridia</taxon>
        <taxon>Eubacteriales</taxon>
        <taxon>Desulfitobacteriaceae</taxon>
        <taxon>Desulfitobacterium</taxon>
    </lineage>
</organism>
<feature type="binding site" evidence="10">
    <location>
        <position position="309"/>
    </location>
    <ligand>
        <name>GMP</name>
        <dbReference type="ChEBI" id="CHEBI:58115"/>
    </ligand>
</feature>
<evidence type="ECO:0000256" key="2">
    <source>
        <dbReference type="ARBA" id="ARBA00022598"/>
    </source>
</evidence>
<dbReference type="GO" id="GO:0030145">
    <property type="term" value="F:manganese ion binding"/>
    <property type="evidence" value="ECO:0007669"/>
    <property type="project" value="TreeGrafter"/>
</dbReference>
<feature type="binding site" evidence="11">
    <location>
        <position position="162"/>
    </location>
    <ligand>
        <name>Mn(2+)</name>
        <dbReference type="ChEBI" id="CHEBI:29035"/>
        <label>2</label>
    </ligand>
</feature>
<feature type="active site" description="GMP-histidine intermediate" evidence="9">
    <location>
        <position position="326"/>
    </location>
</feature>
<dbReference type="EC" id="6.5.1.8" evidence="1"/>
<dbReference type="PANTHER" id="PTHR43749:SF2">
    <property type="entry name" value="RNA-SPLICING LIGASE RTCB"/>
    <property type="match status" value="1"/>
</dbReference>
<evidence type="ECO:0000256" key="10">
    <source>
        <dbReference type="PIRSR" id="PIRSR601233-2"/>
    </source>
</evidence>
<accession>A0A0W1JHY8</accession>
<evidence type="ECO:0000256" key="7">
    <source>
        <dbReference type="ARBA" id="ARBA00023211"/>
    </source>
</evidence>
<dbReference type="GO" id="GO:0005525">
    <property type="term" value="F:GTP binding"/>
    <property type="evidence" value="ECO:0007669"/>
    <property type="project" value="UniProtKB-KW"/>
</dbReference>
<proteinExistence type="predicted"/>
<evidence type="ECO:0000256" key="9">
    <source>
        <dbReference type="PIRSR" id="PIRSR601233-1"/>
    </source>
</evidence>
<dbReference type="GO" id="GO:0003909">
    <property type="term" value="F:DNA ligase activity"/>
    <property type="evidence" value="ECO:0007669"/>
    <property type="project" value="TreeGrafter"/>
</dbReference>
<comment type="cofactor">
    <cofactor evidence="11">
        <name>Mn(2+)</name>
        <dbReference type="ChEBI" id="CHEBI:29035"/>
    </cofactor>
    <text evidence="11">Binds 2 manganese ions per subunit.</text>
</comment>
<protein>
    <recommendedName>
        <fullName evidence="1">3'-phosphate/5'-hydroxy nucleic acid ligase</fullName>
        <ecNumber evidence="1">6.5.1.8</ecNumber>
    </recommendedName>
</protein>
<dbReference type="EMBL" id="LOCK01000027">
    <property type="protein sequence ID" value="KTE91383.1"/>
    <property type="molecule type" value="Genomic_DNA"/>
</dbReference>
<evidence type="ECO:0000256" key="1">
    <source>
        <dbReference type="ARBA" id="ARBA00012726"/>
    </source>
</evidence>
<evidence type="ECO:0000313" key="12">
    <source>
        <dbReference type="EMBL" id="KTE91383.1"/>
    </source>
</evidence>
<dbReference type="RefSeq" id="WP_011459687.1">
    <property type="nucleotide sequence ID" value="NZ_LOCK01000027.1"/>
</dbReference>
<dbReference type="Gene3D" id="3.90.1860.10">
    <property type="entry name" value="tRNA-splicing ligase RtcB"/>
    <property type="match status" value="1"/>
</dbReference>
<evidence type="ECO:0000313" key="13">
    <source>
        <dbReference type="Proteomes" id="UP000054623"/>
    </source>
</evidence>